<dbReference type="HOGENOM" id="CLU_058572_1_0_1"/>
<sequence>MRVETLWQRIGRVCNRTLQGTAIIFAEREFFDDERKKKEERSRAKKRKKKSDAPNTPAKIFVTTSSKVPTTPTAVAVMAKRTGNASTDDKLGPETEDGKETSLMDALCATAAERREGVLMTKQRKLELDPTLDYLINADVQPGLKCRRKVFDLYFDNKAAGPSDTTFLGSLEEWREMKTLQVYGAAYLSSIGPCLIMTDNIVDRIVECAHYHKIKDLSKLKKETKWIQSEKYGAEVIALIQCHAPWPVGATASPFASTPLRPSASTGSISTTTPVLPRKNKCGACGLEGHNARNWVCVNHPSRSLSSMAITNKENA</sequence>
<name>F8NNK7_SERL9</name>
<proteinExistence type="predicted"/>
<reference evidence="2" key="1">
    <citation type="submission" date="2011-04" db="EMBL/GenBank/DDBJ databases">
        <title>Evolution of plant cell wall degrading machinery underlies the functional diversity of forest fungi.</title>
        <authorList>
            <consortium name="US DOE Joint Genome Institute (JGI-PGF)"/>
            <person name="Eastwood D.C."/>
            <person name="Floudas D."/>
            <person name="Binder M."/>
            <person name="Majcherczyk A."/>
            <person name="Schneider P."/>
            <person name="Aerts A."/>
            <person name="Asiegbu F.O."/>
            <person name="Baker S.E."/>
            <person name="Barry K."/>
            <person name="Bendiksby M."/>
            <person name="Blumentritt M."/>
            <person name="Coutinho P.M."/>
            <person name="Cullen D."/>
            <person name="Cullen D."/>
            <person name="Gathman A."/>
            <person name="Goodell B."/>
            <person name="Henrissat B."/>
            <person name="Ihrmark K."/>
            <person name="Kauserud H."/>
            <person name="Kohler A."/>
            <person name="LaButti K."/>
            <person name="Lapidus A."/>
            <person name="Lavin J.L."/>
            <person name="Lee Y.-H."/>
            <person name="Lindquist E."/>
            <person name="Lilly W."/>
            <person name="Lucas S."/>
            <person name="Morin E."/>
            <person name="Murat C."/>
            <person name="Oguiza J.A."/>
            <person name="Park J."/>
            <person name="Pisabarro A.G."/>
            <person name="Riley R."/>
            <person name="Rosling A."/>
            <person name="Salamov A."/>
            <person name="Schmidt O."/>
            <person name="Schmutz J."/>
            <person name="Skrede I."/>
            <person name="Stenlid J."/>
            <person name="Wiebenga A."/>
            <person name="Xie X."/>
            <person name="Kues U."/>
            <person name="Hibbett D.S."/>
            <person name="Hoffmeister D."/>
            <person name="Hogberg N."/>
            <person name="Martin F."/>
            <person name="Grigoriev I.V."/>
            <person name="Watkinson S.C."/>
        </authorList>
    </citation>
    <scope>NUCLEOTIDE SEQUENCE</scope>
    <source>
        <strain evidence="2">S7.9</strain>
    </source>
</reference>
<dbReference type="OrthoDB" id="2803597at2759"/>
<dbReference type="AlphaFoldDB" id="F8NNK7"/>
<dbReference type="EMBL" id="GL945431">
    <property type="protein sequence ID" value="EGO27049.1"/>
    <property type="molecule type" value="Genomic_DNA"/>
</dbReference>
<gene>
    <name evidence="2" type="ORF">SERLADRAFT_406280</name>
</gene>
<accession>F8NNK7</accession>
<feature type="region of interest" description="Disordered" evidence="1">
    <location>
        <begin position="34"/>
        <end position="57"/>
    </location>
</feature>
<dbReference type="GeneID" id="18812662"/>
<dbReference type="Proteomes" id="UP000008064">
    <property type="component" value="Unassembled WGS sequence"/>
</dbReference>
<evidence type="ECO:0000256" key="1">
    <source>
        <dbReference type="SAM" id="MobiDB-lite"/>
    </source>
</evidence>
<dbReference type="RefSeq" id="XP_007315140.1">
    <property type="nucleotide sequence ID" value="XM_007315078.1"/>
</dbReference>
<protein>
    <submittedName>
        <fullName evidence="2">Uncharacterized protein</fullName>
    </submittedName>
</protein>
<evidence type="ECO:0000313" key="2">
    <source>
        <dbReference type="EMBL" id="EGO27049.1"/>
    </source>
</evidence>
<dbReference type="KEGG" id="sla:SERLADRAFT_406280"/>
<organism>
    <name type="scientific">Serpula lacrymans var. lacrymans (strain S7.9)</name>
    <name type="common">Dry rot fungus</name>
    <dbReference type="NCBI Taxonomy" id="578457"/>
    <lineage>
        <taxon>Eukaryota</taxon>
        <taxon>Fungi</taxon>
        <taxon>Dikarya</taxon>
        <taxon>Basidiomycota</taxon>
        <taxon>Agaricomycotina</taxon>
        <taxon>Agaricomycetes</taxon>
        <taxon>Agaricomycetidae</taxon>
        <taxon>Boletales</taxon>
        <taxon>Coniophorineae</taxon>
        <taxon>Serpulaceae</taxon>
        <taxon>Serpula</taxon>
    </lineage>
</organism>